<accession>A0A1M3L5X9</accession>
<dbReference type="EMBL" id="MKVH01000003">
    <property type="protein sequence ID" value="OJX60950.1"/>
    <property type="molecule type" value="Genomic_DNA"/>
</dbReference>
<reference evidence="1 2" key="1">
    <citation type="submission" date="2016-09" db="EMBL/GenBank/DDBJ databases">
        <title>Genome-resolved meta-omics ties microbial dynamics to process performance in biotechnology for thiocyanate degradation.</title>
        <authorList>
            <person name="Kantor R.S."/>
            <person name="Huddy R.J."/>
            <person name="Iyer R."/>
            <person name="Thomas B.C."/>
            <person name="Brown C.T."/>
            <person name="Anantharaman K."/>
            <person name="Tringe S."/>
            <person name="Hettich R.L."/>
            <person name="Harrison S.T."/>
            <person name="Banfield J.F."/>
        </authorList>
    </citation>
    <scope>NUCLEOTIDE SEQUENCE [LARGE SCALE GENOMIC DNA]</scope>
    <source>
        <strain evidence="1">59-99</strain>
    </source>
</reference>
<dbReference type="Proteomes" id="UP000184233">
    <property type="component" value="Unassembled WGS sequence"/>
</dbReference>
<protein>
    <submittedName>
        <fullName evidence="1">Uncharacterized protein</fullName>
    </submittedName>
</protein>
<evidence type="ECO:0000313" key="1">
    <source>
        <dbReference type="EMBL" id="OJX60950.1"/>
    </source>
</evidence>
<name>A0A1M3L5X9_9BACT</name>
<dbReference type="Pfam" id="PF14367">
    <property type="entry name" value="DUF4411"/>
    <property type="match status" value="1"/>
</dbReference>
<gene>
    <name evidence="1" type="ORF">BGO89_05140</name>
</gene>
<dbReference type="AlphaFoldDB" id="A0A1M3L5X9"/>
<organism evidence="1 2">
    <name type="scientific">Candidatus Kapaibacterium thiocyanatum</name>
    <dbReference type="NCBI Taxonomy" id="1895771"/>
    <lineage>
        <taxon>Bacteria</taxon>
        <taxon>Pseudomonadati</taxon>
        <taxon>Candidatus Kapaibacteriota</taxon>
        <taxon>Candidatus Kapaibacteriia</taxon>
        <taxon>Candidatus Kapaibacteriales</taxon>
        <taxon>Candidatus Kapaibacteriaceae</taxon>
        <taxon>Candidatus Kapaibacterium</taxon>
    </lineage>
</organism>
<proteinExistence type="predicted"/>
<sequence>MNLLRMADRIRKDCSSLVDHDPRAADPFLIAYAMDTGSVLVTHETEAAGKSNRRRAHYIPGVCNEKNGTWMRFITVMKHECWII</sequence>
<comment type="caution">
    <text evidence="1">The sequence shown here is derived from an EMBL/GenBank/DDBJ whole genome shotgun (WGS) entry which is preliminary data.</text>
</comment>
<evidence type="ECO:0000313" key="2">
    <source>
        <dbReference type="Proteomes" id="UP000184233"/>
    </source>
</evidence>
<dbReference type="InterPro" id="IPR016541">
    <property type="entry name" value="UCP008505"/>
</dbReference>